<dbReference type="FunFam" id="1.20.1280.290:FF:000001">
    <property type="entry name" value="Bidirectional sugar transporter SWEET"/>
    <property type="match status" value="1"/>
</dbReference>
<feature type="transmembrane region" description="Helical" evidence="9">
    <location>
        <begin position="132"/>
        <end position="153"/>
    </location>
</feature>
<evidence type="ECO:0000256" key="3">
    <source>
        <dbReference type="ARBA" id="ARBA00022448"/>
    </source>
</evidence>
<dbReference type="FunFam" id="1.20.1280.290:FF:000002">
    <property type="entry name" value="Bidirectional sugar transporter SWEET"/>
    <property type="match status" value="1"/>
</dbReference>
<feature type="transmembrane region" description="Helical" evidence="9">
    <location>
        <begin position="6"/>
        <end position="24"/>
    </location>
</feature>
<evidence type="ECO:0000256" key="9">
    <source>
        <dbReference type="RuleBase" id="RU910715"/>
    </source>
</evidence>
<comment type="similarity">
    <text evidence="2 9">Belongs to the SWEET sugar transporter family.</text>
</comment>
<dbReference type="GO" id="GO:0005886">
    <property type="term" value="C:plasma membrane"/>
    <property type="evidence" value="ECO:0007669"/>
    <property type="project" value="UniProtKB-SubCell"/>
</dbReference>
<comment type="caution">
    <text evidence="10">The sequence shown here is derived from an EMBL/GenBank/DDBJ whole genome shotgun (WGS) entry which is preliminary data.</text>
</comment>
<evidence type="ECO:0000256" key="7">
    <source>
        <dbReference type="ARBA" id="ARBA00022989"/>
    </source>
</evidence>
<feature type="transmembrane region" description="Helical" evidence="9">
    <location>
        <begin position="192"/>
        <end position="214"/>
    </location>
</feature>
<reference evidence="10" key="1">
    <citation type="submission" date="2022-11" db="EMBL/GenBank/DDBJ databases">
        <authorList>
            <person name="Hyden B.L."/>
            <person name="Feng K."/>
            <person name="Yates T."/>
            <person name="Jawdy S."/>
            <person name="Smart L.B."/>
            <person name="Muchero W."/>
        </authorList>
    </citation>
    <scope>NUCLEOTIDE SEQUENCE</scope>
    <source>
        <tissue evidence="10">Shoot tip</tissue>
    </source>
</reference>
<proteinExistence type="inferred from homology"/>
<comment type="function">
    <text evidence="9">Mediates both low-affinity uptake and efflux of sugar across the membrane.</text>
</comment>
<accession>A0A9Q0PWH2</accession>
<evidence type="ECO:0000256" key="6">
    <source>
        <dbReference type="ARBA" id="ARBA00022737"/>
    </source>
</evidence>
<evidence type="ECO:0000256" key="5">
    <source>
        <dbReference type="ARBA" id="ARBA00022692"/>
    </source>
</evidence>
<dbReference type="Proteomes" id="UP001151752">
    <property type="component" value="Chromosome 3"/>
</dbReference>
<feature type="transmembrane region" description="Helical" evidence="9">
    <location>
        <begin position="45"/>
        <end position="65"/>
    </location>
</feature>
<dbReference type="AlphaFoldDB" id="A0A9Q0PWH2"/>
<protein>
    <recommendedName>
        <fullName evidence="9">Bidirectional sugar transporter SWEET</fullName>
    </recommendedName>
</protein>
<dbReference type="PANTHER" id="PTHR10791">
    <property type="entry name" value="RAG1-ACTIVATING PROTEIN 1"/>
    <property type="match status" value="1"/>
</dbReference>
<dbReference type="PANTHER" id="PTHR10791:SF130">
    <property type="entry name" value="BIDIRECTIONAL SUGAR TRANSPORTER SWEET6-RELATED"/>
    <property type="match status" value="1"/>
</dbReference>
<keyword evidence="3 9" id="KW-0813">Transport</keyword>
<evidence type="ECO:0000256" key="4">
    <source>
        <dbReference type="ARBA" id="ARBA00022597"/>
    </source>
</evidence>
<feature type="transmembrane region" description="Helical" evidence="9">
    <location>
        <begin position="71"/>
        <end position="93"/>
    </location>
</feature>
<dbReference type="GO" id="GO:0051119">
    <property type="term" value="F:sugar transmembrane transporter activity"/>
    <property type="evidence" value="ECO:0007669"/>
    <property type="project" value="InterPro"/>
</dbReference>
<comment type="subcellular location">
    <subcellularLocation>
        <location evidence="9">Cell membrane</location>
        <topology evidence="9">Multi-pass membrane protein</topology>
    </subcellularLocation>
    <subcellularLocation>
        <location evidence="1">Endomembrane system</location>
        <topology evidence="1">Multi-pass membrane protein</topology>
    </subcellularLocation>
</comment>
<evidence type="ECO:0000313" key="10">
    <source>
        <dbReference type="EMBL" id="KAJ6695272.1"/>
    </source>
</evidence>
<dbReference type="Pfam" id="PF03083">
    <property type="entry name" value="MtN3_slv"/>
    <property type="match status" value="2"/>
</dbReference>
<keyword evidence="11" id="KW-1185">Reference proteome</keyword>
<gene>
    <name evidence="10" type="ORF">OIU74_014416</name>
</gene>
<name>A0A9Q0PWH2_9ROSI</name>
<evidence type="ECO:0000256" key="2">
    <source>
        <dbReference type="ARBA" id="ARBA00007809"/>
    </source>
</evidence>
<dbReference type="Gene3D" id="1.20.1280.290">
    <property type="match status" value="2"/>
</dbReference>
<feature type="transmembrane region" description="Helical" evidence="9">
    <location>
        <begin position="102"/>
        <end position="126"/>
    </location>
</feature>
<keyword evidence="7 9" id="KW-1133">Transmembrane helix</keyword>
<keyword evidence="6" id="KW-0677">Repeat</keyword>
<keyword evidence="5 9" id="KW-0812">Transmembrane</keyword>
<keyword evidence="8 9" id="KW-0472">Membrane</keyword>
<dbReference type="GO" id="GO:0051260">
    <property type="term" value="P:protein homooligomerization"/>
    <property type="evidence" value="ECO:0007669"/>
    <property type="project" value="UniProtKB-ARBA"/>
</dbReference>
<feature type="transmembrane region" description="Helical" evidence="9">
    <location>
        <begin position="165"/>
        <end position="186"/>
    </location>
</feature>
<sequence length="269" mass="30031">MVSANLVRTVVGIIGNVISLLLFLSPVPTFVQIWRKKSVEQFSPAPYLATLINCMVWILYGLPVVHPNSTLVWTINGAGIAIEMVYLLLFLLYSDKKGRFKVLLIVLVEVIFIALAATLVLTLAHTTRKRTAIVGIVAVVFNTMMYASPLSVMKTVITTKSVEYMPFYVSLASFANGVAWSAYALIKFDPFILVPNGTGTLFAVAQLILYAVYYRSTQRQIAARQAKGDVGFIRDGCQWKLDEDKFLSEWPRFRGRAEIEETSKLFALC</sequence>
<evidence type="ECO:0000256" key="1">
    <source>
        <dbReference type="ARBA" id="ARBA00004127"/>
    </source>
</evidence>
<dbReference type="GO" id="GO:0012505">
    <property type="term" value="C:endomembrane system"/>
    <property type="evidence" value="ECO:0007669"/>
    <property type="project" value="UniProtKB-SubCell"/>
</dbReference>
<dbReference type="InterPro" id="IPR004316">
    <property type="entry name" value="SWEET_rpt"/>
</dbReference>
<evidence type="ECO:0000256" key="8">
    <source>
        <dbReference type="ARBA" id="ARBA00023136"/>
    </source>
</evidence>
<reference evidence="10" key="2">
    <citation type="journal article" date="2023" name="Int. J. Mol. Sci.">
        <title>De Novo Assembly and Annotation of 11 Diverse Shrub Willow (Salix) Genomes Reveals Novel Gene Organization in Sex-Linked Regions.</title>
        <authorList>
            <person name="Hyden B."/>
            <person name="Feng K."/>
            <person name="Yates T.B."/>
            <person name="Jawdy S."/>
            <person name="Cereghino C."/>
            <person name="Smart L.B."/>
            <person name="Muchero W."/>
        </authorList>
    </citation>
    <scope>NUCLEOTIDE SEQUENCE</scope>
    <source>
        <tissue evidence="10">Shoot tip</tissue>
    </source>
</reference>
<keyword evidence="4 9" id="KW-0762">Sugar transport</keyword>
<evidence type="ECO:0000313" key="11">
    <source>
        <dbReference type="Proteomes" id="UP001151752"/>
    </source>
</evidence>
<dbReference type="EMBL" id="JAPFFM010000017">
    <property type="protein sequence ID" value="KAJ6695272.1"/>
    <property type="molecule type" value="Genomic_DNA"/>
</dbReference>
<dbReference type="InterPro" id="IPR047664">
    <property type="entry name" value="SWEET"/>
</dbReference>
<organism evidence="10 11">
    <name type="scientific">Salix koriyanagi</name>
    <dbReference type="NCBI Taxonomy" id="2511006"/>
    <lineage>
        <taxon>Eukaryota</taxon>
        <taxon>Viridiplantae</taxon>
        <taxon>Streptophyta</taxon>
        <taxon>Embryophyta</taxon>
        <taxon>Tracheophyta</taxon>
        <taxon>Spermatophyta</taxon>
        <taxon>Magnoliopsida</taxon>
        <taxon>eudicotyledons</taxon>
        <taxon>Gunneridae</taxon>
        <taxon>Pentapetalae</taxon>
        <taxon>rosids</taxon>
        <taxon>fabids</taxon>
        <taxon>Malpighiales</taxon>
        <taxon>Salicaceae</taxon>
        <taxon>Saliceae</taxon>
        <taxon>Salix</taxon>
    </lineage>
</organism>